<keyword evidence="9" id="KW-0472">Membrane</keyword>
<evidence type="ECO:0000256" key="6">
    <source>
        <dbReference type="ARBA" id="ARBA00023010"/>
    </source>
</evidence>
<dbReference type="EMBL" id="JADBJN010000002">
    <property type="protein sequence ID" value="KAG5675136.1"/>
    <property type="molecule type" value="Genomic_DNA"/>
</dbReference>
<organism evidence="10 11">
    <name type="scientific">Polypedilum vanderplanki</name>
    <name type="common">Sleeping chironomid midge</name>
    <dbReference type="NCBI Taxonomy" id="319348"/>
    <lineage>
        <taxon>Eukaryota</taxon>
        <taxon>Metazoa</taxon>
        <taxon>Ecdysozoa</taxon>
        <taxon>Arthropoda</taxon>
        <taxon>Hexapoda</taxon>
        <taxon>Insecta</taxon>
        <taxon>Pterygota</taxon>
        <taxon>Neoptera</taxon>
        <taxon>Endopterygota</taxon>
        <taxon>Diptera</taxon>
        <taxon>Nematocera</taxon>
        <taxon>Chironomoidea</taxon>
        <taxon>Chironomidae</taxon>
        <taxon>Chironominae</taxon>
        <taxon>Polypedilum</taxon>
        <taxon>Polypedilum</taxon>
    </lineage>
</organism>
<dbReference type="OrthoDB" id="17644at2759"/>
<evidence type="ECO:0000256" key="9">
    <source>
        <dbReference type="RuleBase" id="RU365073"/>
    </source>
</evidence>
<comment type="caution">
    <text evidence="10">The sequence shown here is derived from an EMBL/GenBank/DDBJ whole genome shotgun (WGS) entry which is preliminary data.</text>
</comment>
<comment type="subcellular location">
    <subcellularLocation>
        <location evidence="1 9">Nucleus</location>
        <location evidence="1 9">Nuclear pore complex</location>
    </subcellularLocation>
</comment>
<comment type="function">
    <text evidence="9">Functions as a component of the nuclear pore complex (NPC).</text>
</comment>
<evidence type="ECO:0000256" key="4">
    <source>
        <dbReference type="ARBA" id="ARBA00022816"/>
    </source>
</evidence>
<accession>A0A9J6BZN5</accession>
<evidence type="ECO:0000256" key="1">
    <source>
        <dbReference type="ARBA" id="ARBA00004567"/>
    </source>
</evidence>
<evidence type="ECO:0000313" key="11">
    <source>
        <dbReference type="Proteomes" id="UP001107558"/>
    </source>
</evidence>
<comment type="subunit">
    <text evidence="9">Component of the nuclear pore complex (NPC).</text>
</comment>
<evidence type="ECO:0000256" key="5">
    <source>
        <dbReference type="ARBA" id="ARBA00022927"/>
    </source>
</evidence>
<comment type="similarity">
    <text evidence="2 9">Belongs to the nucleoporin Nup85 family.</text>
</comment>
<dbReference type="Pfam" id="PF07575">
    <property type="entry name" value="Nucleopor_Nup85"/>
    <property type="match status" value="1"/>
</dbReference>
<keyword evidence="4 9" id="KW-0509">mRNA transport</keyword>
<evidence type="ECO:0000256" key="2">
    <source>
        <dbReference type="ARBA" id="ARBA00005573"/>
    </source>
</evidence>
<keyword evidence="5 9" id="KW-0653">Protein transport</keyword>
<proteinExistence type="inferred from homology"/>
<dbReference type="Proteomes" id="UP001107558">
    <property type="component" value="Chromosome 2"/>
</dbReference>
<keyword evidence="11" id="KW-1185">Reference proteome</keyword>
<dbReference type="GO" id="GO:0017056">
    <property type="term" value="F:structural constituent of nuclear pore"/>
    <property type="evidence" value="ECO:0007669"/>
    <property type="project" value="TreeGrafter"/>
</dbReference>
<sequence>MTFQLAEKELQTMPIFNSNGGLSIQKFRSQWSIWSSALESKLESGLFSSEPEVENIMKLITGDKEAWMQVCKESNCWYEYFAGFLFYTQPSVRYFELGTFADNWLGQWSSTKGMKEYTGLKSLDRMVLAVLKNDMAELIYSIQDMGDNKWFVVHLVDLLVHCDQLRISEESNGPSVVALREGLLFDFGTMLMSRGSFWEIGMDYLKFSSPEGLGAREMLLARVPVKNDLQAMKVIEVARRLGMTMVEQEICRVMVKRSISLENYGNALEWAIRSRDNIYITKVANIFLDHYCLKGEMLHKDLLANIGAKMFIAPRLLFLVKYFDFHQFYQARAFSQAAELLINLLDSKIIPEFFWPSLLADTVPLLEHTEPIIPTKETYIIMHHLESDLIPYLAKSKEERKKKNIKDKELNLINGSPDDLVQLLRLACARNLSRAMIIENTFIR</sequence>
<name>A0A9J6BZN5_POLVA</name>
<dbReference type="InterPro" id="IPR011502">
    <property type="entry name" value="Nucleoporin_Nup85"/>
</dbReference>
<evidence type="ECO:0000256" key="7">
    <source>
        <dbReference type="ARBA" id="ARBA00023132"/>
    </source>
</evidence>
<keyword evidence="8 9" id="KW-0539">Nucleus</keyword>
<keyword evidence="3 9" id="KW-0813">Transport</keyword>
<evidence type="ECO:0000313" key="10">
    <source>
        <dbReference type="EMBL" id="KAG5675136.1"/>
    </source>
</evidence>
<dbReference type="AlphaFoldDB" id="A0A9J6BZN5"/>
<dbReference type="PANTHER" id="PTHR13373">
    <property type="entry name" value="FROUNT PROTEIN-RELATED"/>
    <property type="match status" value="1"/>
</dbReference>
<dbReference type="GO" id="GO:0031965">
    <property type="term" value="C:nuclear membrane"/>
    <property type="evidence" value="ECO:0007669"/>
    <property type="project" value="UniProtKB-UniRule"/>
</dbReference>
<dbReference type="GO" id="GO:0006406">
    <property type="term" value="P:mRNA export from nucleus"/>
    <property type="evidence" value="ECO:0007669"/>
    <property type="project" value="TreeGrafter"/>
</dbReference>
<dbReference type="GO" id="GO:0045893">
    <property type="term" value="P:positive regulation of DNA-templated transcription"/>
    <property type="evidence" value="ECO:0007669"/>
    <property type="project" value="TreeGrafter"/>
</dbReference>
<dbReference type="GO" id="GO:0031080">
    <property type="term" value="C:nuclear pore outer ring"/>
    <property type="evidence" value="ECO:0007669"/>
    <property type="project" value="TreeGrafter"/>
</dbReference>
<keyword evidence="7 9" id="KW-0906">Nuclear pore complex</keyword>
<reference evidence="10" key="1">
    <citation type="submission" date="2021-03" db="EMBL/GenBank/DDBJ databases">
        <title>Chromosome level genome of the anhydrobiotic midge Polypedilum vanderplanki.</title>
        <authorList>
            <person name="Yoshida Y."/>
            <person name="Kikawada T."/>
            <person name="Gusev O."/>
        </authorList>
    </citation>
    <scope>NUCLEOTIDE SEQUENCE</scope>
    <source>
        <strain evidence="10">NIAS01</strain>
        <tissue evidence="10">Whole body or cell culture</tissue>
    </source>
</reference>
<evidence type="ECO:0000256" key="3">
    <source>
        <dbReference type="ARBA" id="ARBA00022448"/>
    </source>
</evidence>
<gene>
    <name evidence="10" type="ORF">PVAND_005065</name>
</gene>
<keyword evidence="6 9" id="KW-0811">Translocation</keyword>
<protein>
    <recommendedName>
        <fullName evidence="9">Nuclear pore complex protein Nup85</fullName>
    </recommendedName>
</protein>
<evidence type="ECO:0000256" key="8">
    <source>
        <dbReference type="ARBA" id="ARBA00023242"/>
    </source>
</evidence>
<dbReference type="GO" id="GO:0006606">
    <property type="term" value="P:protein import into nucleus"/>
    <property type="evidence" value="ECO:0007669"/>
    <property type="project" value="TreeGrafter"/>
</dbReference>
<dbReference type="PANTHER" id="PTHR13373:SF21">
    <property type="entry name" value="NUCLEAR PORE COMPLEX PROTEIN NUP85"/>
    <property type="match status" value="1"/>
</dbReference>